<sequence>MPPQLQPLRERQDGESPSRDGTHAHTARPWEGNQIEVPPQAGTKTLERPAIWALQRPMPSSPRLRATEERPSSGSSVEEEPGPQGNRGSLQPGQGGGLVPARRHALGPPTLSPMTLDA</sequence>
<gene>
    <name evidence="2" type="ORF">NDU88_004567</name>
</gene>
<proteinExistence type="predicted"/>
<dbReference type="EMBL" id="JANPWB010000009">
    <property type="protein sequence ID" value="KAJ1151787.1"/>
    <property type="molecule type" value="Genomic_DNA"/>
</dbReference>
<protein>
    <submittedName>
        <fullName evidence="2">Uncharacterized protein</fullName>
    </submittedName>
</protein>
<keyword evidence="3" id="KW-1185">Reference proteome</keyword>
<accession>A0AAV7RJJ9</accession>
<evidence type="ECO:0000313" key="3">
    <source>
        <dbReference type="Proteomes" id="UP001066276"/>
    </source>
</evidence>
<evidence type="ECO:0000313" key="2">
    <source>
        <dbReference type="EMBL" id="KAJ1151787.1"/>
    </source>
</evidence>
<comment type="caution">
    <text evidence="2">The sequence shown here is derived from an EMBL/GenBank/DDBJ whole genome shotgun (WGS) entry which is preliminary data.</text>
</comment>
<feature type="region of interest" description="Disordered" evidence="1">
    <location>
        <begin position="1"/>
        <end position="118"/>
    </location>
</feature>
<dbReference type="AlphaFoldDB" id="A0AAV7RJJ9"/>
<feature type="compositionally biased region" description="Basic and acidic residues" evidence="1">
    <location>
        <begin position="8"/>
        <end position="23"/>
    </location>
</feature>
<reference evidence="2" key="1">
    <citation type="journal article" date="2022" name="bioRxiv">
        <title>Sequencing and chromosome-scale assembly of the giantPleurodeles waltlgenome.</title>
        <authorList>
            <person name="Brown T."/>
            <person name="Elewa A."/>
            <person name="Iarovenko S."/>
            <person name="Subramanian E."/>
            <person name="Araus A.J."/>
            <person name="Petzold A."/>
            <person name="Susuki M."/>
            <person name="Suzuki K.-i.T."/>
            <person name="Hayashi T."/>
            <person name="Toyoda A."/>
            <person name="Oliveira C."/>
            <person name="Osipova E."/>
            <person name="Leigh N.D."/>
            <person name="Simon A."/>
            <person name="Yun M.H."/>
        </authorList>
    </citation>
    <scope>NUCLEOTIDE SEQUENCE</scope>
    <source>
        <strain evidence="2">20211129_DDA</strain>
        <tissue evidence="2">Liver</tissue>
    </source>
</reference>
<organism evidence="2 3">
    <name type="scientific">Pleurodeles waltl</name>
    <name type="common">Iberian ribbed newt</name>
    <dbReference type="NCBI Taxonomy" id="8319"/>
    <lineage>
        <taxon>Eukaryota</taxon>
        <taxon>Metazoa</taxon>
        <taxon>Chordata</taxon>
        <taxon>Craniata</taxon>
        <taxon>Vertebrata</taxon>
        <taxon>Euteleostomi</taxon>
        <taxon>Amphibia</taxon>
        <taxon>Batrachia</taxon>
        <taxon>Caudata</taxon>
        <taxon>Salamandroidea</taxon>
        <taxon>Salamandridae</taxon>
        <taxon>Pleurodelinae</taxon>
        <taxon>Pleurodeles</taxon>
    </lineage>
</organism>
<evidence type="ECO:0000256" key="1">
    <source>
        <dbReference type="SAM" id="MobiDB-lite"/>
    </source>
</evidence>
<name>A0AAV7RJJ9_PLEWA</name>
<dbReference type="Proteomes" id="UP001066276">
    <property type="component" value="Chromosome 5"/>
</dbReference>